<dbReference type="EMBL" id="CP006011">
    <property type="protein sequence ID" value="AGN98281.1"/>
    <property type="molecule type" value="Genomic_DNA"/>
</dbReference>
<dbReference type="UniPathway" id="UPA00142">
    <property type="reaction ID" value="UER00209"/>
</dbReference>
<dbReference type="GO" id="GO:0006750">
    <property type="term" value="P:glutathione biosynthetic process"/>
    <property type="evidence" value="ECO:0007669"/>
    <property type="project" value="UniProtKB-UniPathway"/>
</dbReference>
<sequence>MPEHGIEYLELRMLDLDPSSSVGVRTGTLRFIRLLASYLIMQPPLKENEVEEMLVTADKMNEVVAEENPQATCRYQAKARAVLKSLERYANQIQLGPEYSEVLEDLEDRVENPLTTPSAKLLNYVKDGSLTEYALHRAKRYQQAAQETIHPFKGFEDGRIYTADELRKELTL</sequence>
<comment type="similarity">
    <text evidence="8">Belongs to the glutamate--cysteine ligase type 1 family.</text>
</comment>
<dbReference type="HOGENOM" id="CLU_1553347_0_0_9"/>
<reference evidence="11 12" key="1">
    <citation type="submission" date="2013-06" db="EMBL/GenBank/DDBJ databases">
        <title>The Complete Genome Sequence of Lactobacillus reuteri I5007, a Probiotic Strain Isolated from Healthy Pig.</title>
        <authorList>
            <person name="Hou C."/>
            <person name="Qiao S."/>
            <person name="Zeng X."/>
            <person name="Ma X."/>
            <person name="Yang F."/>
        </authorList>
    </citation>
    <scope>NUCLEOTIDE SEQUENCE [LARGE SCALE GENOMIC DNA]</scope>
    <source>
        <strain evidence="11 12">I5007</strain>
    </source>
</reference>
<evidence type="ECO:0000313" key="12">
    <source>
        <dbReference type="Proteomes" id="UP000014360"/>
    </source>
</evidence>
<evidence type="ECO:0000256" key="2">
    <source>
        <dbReference type="ARBA" id="ARBA00012220"/>
    </source>
</evidence>
<comment type="pathway">
    <text evidence="1 9">Sulfur metabolism; glutathione biosynthesis; glutathione from L-cysteine and L-glutamate: step 1/2.</text>
</comment>
<dbReference type="GO" id="GO:0005829">
    <property type="term" value="C:cytosol"/>
    <property type="evidence" value="ECO:0007669"/>
    <property type="project" value="TreeGrafter"/>
</dbReference>
<feature type="domain" description="Glutamate--cysteine ligase" evidence="10">
    <location>
        <begin position="3"/>
        <end position="52"/>
    </location>
</feature>
<keyword evidence="4 8" id="KW-0317">Glutathione biosynthesis</keyword>
<dbReference type="GO" id="GO:0046872">
    <property type="term" value="F:metal ion binding"/>
    <property type="evidence" value="ECO:0007669"/>
    <property type="project" value="TreeGrafter"/>
</dbReference>
<dbReference type="EC" id="6.3.2.2" evidence="2 9"/>
<keyword evidence="5" id="KW-0547">Nucleotide-binding</keyword>
<evidence type="ECO:0000256" key="7">
    <source>
        <dbReference type="ARBA" id="ARBA00048819"/>
    </source>
</evidence>
<proteinExistence type="inferred from homology"/>
<evidence type="ECO:0000256" key="9">
    <source>
        <dbReference type="RuleBase" id="RU004391"/>
    </source>
</evidence>
<organism evidence="11 12">
    <name type="scientific">Limosilactobacillus reuteri I5007</name>
    <dbReference type="NCBI Taxonomy" id="1340495"/>
    <lineage>
        <taxon>Bacteria</taxon>
        <taxon>Bacillati</taxon>
        <taxon>Bacillota</taxon>
        <taxon>Bacilli</taxon>
        <taxon>Lactobacillales</taxon>
        <taxon>Lactobacillaceae</taxon>
        <taxon>Limosilactobacillus</taxon>
    </lineage>
</organism>
<evidence type="ECO:0000256" key="5">
    <source>
        <dbReference type="ARBA" id="ARBA00022741"/>
    </source>
</evidence>
<dbReference type="Gene3D" id="3.30.590.20">
    <property type="match status" value="1"/>
</dbReference>
<keyword evidence="6" id="KW-0067">ATP-binding</keyword>
<dbReference type="AlphaFoldDB" id="R9WE05"/>
<evidence type="ECO:0000313" key="11">
    <source>
        <dbReference type="EMBL" id="AGN98281.1"/>
    </source>
</evidence>
<keyword evidence="3 8" id="KW-0436">Ligase</keyword>
<gene>
    <name evidence="11" type="ORF">LRI_0072</name>
</gene>
<evidence type="ECO:0000256" key="4">
    <source>
        <dbReference type="ARBA" id="ARBA00022684"/>
    </source>
</evidence>
<name>R9WE05_LIMRT</name>
<dbReference type="GO" id="GO:0004357">
    <property type="term" value="F:glutamate-cysteine ligase activity"/>
    <property type="evidence" value="ECO:0007669"/>
    <property type="project" value="UniProtKB-EC"/>
</dbReference>
<protein>
    <recommendedName>
        <fullName evidence="2 9">Glutamate--cysteine ligase</fullName>
        <ecNumber evidence="2 9">6.3.2.2</ecNumber>
    </recommendedName>
</protein>
<evidence type="ECO:0000256" key="3">
    <source>
        <dbReference type="ARBA" id="ARBA00022598"/>
    </source>
</evidence>
<dbReference type="PANTHER" id="PTHR38761">
    <property type="entry name" value="GLUTAMATE--CYSTEINE LIGASE"/>
    <property type="match status" value="1"/>
</dbReference>
<dbReference type="SUPFAM" id="SSF55931">
    <property type="entry name" value="Glutamine synthetase/guanido kinase"/>
    <property type="match status" value="1"/>
</dbReference>
<dbReference type="GO" id="GO:0005524">
    <property type="term" value="F:ATP binding"/>
    <property type="evidence" value="ECO:0007669"/>
    <property type="project" value="UniProtKB-KW"/>
</dbReference>
<comment type="catalytic activity">
    <reaction evidence="7 9">
        <text>L-cysteine + L-glutamate + ATP = gamma-L-glutamyl-L-cysteine + ADP + phosphate + H(+)</text>
        <dbReference type="Rhea" id="RHEA:13285"/>
        <dbReference type="ChEBI" id="CHEBI:15378"/>
        <dbReference type="ChEBI" id="CHEBI:29985"/>
        <dbReference type="ChEBI" id="CHEBI:30616"/>
        <dbReference type="ChEBI" id="CHEBI:35235"/>
        <dbReference type="ChEBI" id="CHEBI:43474"/>
        <dbReference type="ChEBI" id="CHEBI:58173"/>
        <dbReference type="ChEBI" id="CHEBI:456216"/>
        <dbReference type="EC" id="6.3.2.2"/>
    </reaction>
</comment>
<dbReference type="InterPro" id="IPR014746">
    <property type="entry name" value="Gln_synth/guanido_kin_cat_dom"/>
</dbReference>
<dbReference type="Proteomes" id="UP000014360">
    <property type="component" value="Chromosome"/>
</dbReference>
<dbReference type="PANTHER" id="PTHR38761:SF1">
    <property type="entry name" value="GLUTAMATE--CYSTEINE LIGASE"/>
    <property type="match status" value="1"/>
</dbReference>
<dbReference type="InterPro" id="IPR007370">
    <property type="entry name" value="Glu_cys_ligase"/>
</dbReference>
<evidence type="ECO:0000256" key="8">
    <source>
        <dbReference type="RuleBase" id="RU003544"/>
    </source>
</evidence>
<dbReference type="InterPro" id="IPR006334">
    <property type="entry name" value="Glut_cys_ligase"/>
</dbReference>
<accession>R9WE05</accession>
<dbReference type="PATRIC" id="fig|1340495.3.peg.71"/>
<dbReference type="Pfam" id="PF04262">
    <property type="entry name" value="Glu_cys_ligase"/>
    <property type="match status" value="1"/>
</dbReference>
<evidence type="ECO:0000256" key="6">
    <source>
        <dbReference type="ARBA" id="ARBA00022840"/>
    </source>
</evidence>
<evidence type="ECO:0000256" key="1">
    <source>
        <dbReference type="ARBA" id="ARBA00005006"/>
    </source>
</evidence>
<evidence type="ECO:0000259" key="10">
    <source>
        <dbReference type="Pfam" id="PF04262"/>
    </source>
</evidence>
<dbReference type="KEGG" id="lrt:LRI_0072"/>